<evidence type="ECO:0000256" key="6">
    <source>
        <dbReference type="ARBA" id="ARBA00022918"/>
    </source>
</evidence>
<dbReference type="SUPFAM" id="SSF56672">
    <property type="entry name" value="DNA/RNA polymerases"/>
    <property type="match status" value="1"/>
</dbReference>
<dbReference type="Gene3D" id="3.10.10.10">
    <property type="entry name" value="HIV Type 1 Reverse Transcriptase, subunit A, domain 1"/>
    <property type="match status" value="1"/>
</dbReference>
<dbReference type="InterPro" id="IPR036397">
    <property type="entry name" value="RNaseH_sf"/>
</dbReference>
<dbReference type="InterPro" id="IPR043502">
    <property type="entry name" value="DNA/RNA_pol_sf"/>
</dbReference>
<dbReference type="PROSITE" id="PS50879">
    <property type="entry name" value="RNASE_H_1"/>
    <property type="match status" value="1"/>
</dbReference>
<feature type="domain" description="RNase H type-1" evidence="7">
    <location>
        <begin position="112"/>
        <end position="258"/>
    </location>
</feature>
<keyword evidence="9" id="KW-1185">Reference proteome</keyword>
<keyword evidence="1" id="KW-0808">Transferase</keyword>
<dbReference type="GO" id="GO:0003676">
    <property type="term" value="F:nucleic acid binding"/>
    <property type="evidence" value="ECO:0007669"/>
    <property type="project" value="InterPro"/>
</dbReference>
<keyword evidence="2" id="KW-0548">Nucleotidyltransferase</keyword>
<keyword evidence="4" id="KW-0255">Endonuclease</keyword>
<dbReference type="SUPFAM" id="SSF53098">
    <property type="entry name" value="Ribonuclease H-like"/>
    <property type="match status" value="1"/>
</dbReference>
<evidence type="ECO:0000256" key="1">
    <source>
        <dbReference type="ARBA" id="ARBA00022679"/>
    </source>
</evidence>
<dbReference type="OrthoDB" id="9950135at2759"/>
<keyword evidence="3" id="KW-0540">Nuclease</keyword>
<comment type="caution">
    <text evidence="8">The sequence shown here is derived from an EMBL/GenBank/DDBJ whole genome shotgun (WGS) entry which is preliminary data.</text>
</comment>
<proteinExistence type="predicted"/>
<dbReference type="AlphaFoldDB" id="A0A3M0JNB3"/>
<evidence type="ECO:0000256" key="4">
    <source>
        <dbReference type="ARBA" id="ARBA00022759"/>
    </source>
</evidence>
<dbReference type="EMBL" id="QRBI01000133">
    <property type="protein sequence ID" value="RMC02453.1"/>
    <property type="molecule type" value="Genomic_DNA"/>
</dbReference>
<evidence type="ECO:0000259" key="7">
    <source>
        <dbReference type="PROSITE" id="PS50879"/>
    </source>
</evidence>
<dbReference type="GO" id="GO:0003964">
    <property type="term" value="F:RNA-directed DNA polymerase activity"/>
    <property type="evidence" value="ECO:0007669"/>
    <property type="project" value="UniProtKB-KW"/>
</dbReference>
<evidence type="ECO:0000256" key="2">
    <source>
        <dbReference type="ARBA" id="ARBA00022695"/>
    </source>
</evidence>
<gene>
    <name evidence="8" type="ORF">DUI87_20846</name>
</gene>
<dbReference type="Pfam" id="PF00075">
    <property type="entry name" value="RNase_H"/>
    <property type="match status" value="1"/>
</dbReference>
<protein>
    <recommendedName>
        <fullName evidence="7">RNase H type-1 domain-containing protein</fullName>
    </recommendedName>
</protein>
<dbReference type="CDD" id="cd09273">
    <property type="entry name" value="RNase_HI_RT_Bel"/>
    <property type="match status" value="1"/>
</dbReference>
<dbReference type="GO" id="GO:0004523">
    <property type="term" value="F:RNA-DNA hybrid ribonuclease activity"/>
    <property type="evidence" value="ECO:0007669"/>
    <property type="project" value="InterPro"/>
</dbReference>
<dbReference type="InterPro" id="IPR012337">
    <property type="entry name" value="RNaseH-like_sf"/>
</dbReference>
<reference evidence="8 9" key="1">
    <citation type="submission" date="2018-07" db="EMBL/GenBank/DDBJ databases">
        <title>A high quality draft genome assembly of the barn swallow (H. rustica rustica).</title>
        <authorList>
            <person name="Formenti G."/>
            <person name="Chiara M."/>
            <person name="Poveda L."/>
            <person name="Francoijs K.-J."/>
            <person name="Bonisoli-Alquati A."/>
            <person name="Canova L."/>
            <person name="Gianfranceschi L."/>
            <person name="Horner D.S."/>
            <person name="Saino N."/>
        </authorList>
    </citation>
    <scope>NUCLEOTIDE SEQUENCE [LARGE SCALE GENOMIC DNA]</scope>
    <source>
        <strain evidence="8">Chelidonia</strain>
        <tissue evidence="8">Blood</tissue>
    </source>
</reference>
<dbReference type="Proteomes" id="UP000269221">
    <property type="component" value="Unassembled WGS sequence"/>
</dbReference>
<accession>A0A3M0JNB3</accession>
<dbReference type="PANTHER" id="PTHR41694">
    <property type="entry name" value="ENDOGENOUS RETROVIRUS GROUP K MEMBER POL PROTEIN"/>
    <property type="match status" value="1"/>
</dbReference>
<dbReference type="PANTHER" id="PTHR41694:SF5">
    <property type="entry name" value="RIBONUCLEASE H"/>
    <property type="match status" value="1"/>
</dbReference>
<keyword evidence="6" id="KW-0695">RNA-directed DNA polymerase</keyword>
<organism evidence="8 9">
    <name type="scientific">Hirundo rustica rustica</name>
    <dbReference type="NCBI Taxonomy" id="333673"/>
    <lineage>
        <taxon>Eukaryota</taxon>
        <taxon>Metazoa</taxon>
        <taxon>Chordata</taxon>
        <taxon>Craniata</taxon>
        <taxon>Vertebrata</taxon>
        <taxon>Euteleostomi</taxon>
        <taxon>Archelosauria</taxon>
        <taxon>Archosauria</taxon>
        <taxon>Dinosauria</taxon>
        <taxon>Saurischia</taxon>
        <taxon>Theropoda</taxon>
        <taxon>Coelurosauria</taxon>
        <taxon>Aves</taxon>
        <taxon>Neognathae</taxon>
        <taxon>Neoaves</taxon>
        <taxon>Telluraves</taxon>
        <taxon>Australaves</taxon>
        <taxon>Passeriformes</taxon>
        <taxon>Sylvioidea</taxon>
        <taxon>Hirundinidae</taxon>
        <taxon>Hirundo</taxon>
    </lineage>
</organism>
<dbReference type="InterPro" id="IPR002156">
    <property type="entry name" value="RNaseH_domain"/>
</dbReference>
<dbReference type="Gene3D" id="3.30.420.10">
    <property type="entry name" value="Ribonuclease H-like superfamily/Ribonuclease H"/>
    <property type="match status" value="1"/>
</dbReference>
<evidence type="ECO:0000313" key="8">
    <source>
        <dbReference type="EMBL" id="RMC02453.1"/>
    </source>
</evidence>
<keyword evidence="5" id="KW-0378">Hydrolase</keyword>
<sequence length="362" mass="40803">MRRGLTELIEQAASDSGDLKDAFFCLPIHEDSQKIFAFEWENPKSGRKSQLIWFLKYQAIMAEQDDVEILVTNIINPASFLSGSQGEPVHHDCLETIEVSYSSRPDLKDAPLDDAETWFTDGSSYVISGKRHAGYAVTTCRKVIESGPLPTDTSAQKAEIIALVRALEIAKGNKVNIYTDPRYAFGVVHAHGAIWKERGLLNSQGKNIKHSQEILRLLEAVQLPEQVAIMHIKAHQKVSSKLEEGNELADREAKEAAKGEITIEGALIPDGQVSLEVREEHQKTHWGIEALYNYLIEKITARNLYSTVIQDIIRGLDNIVTKASTLQGQNEKRFNRNIRNRIGGLKWNRFRNINEQISHCHK</sequence>
<name>A0A3M0JNB3_HIRRU</name>
<evidence type="ECO:0000256" key="5">
    <source>
        <dbReference type="ARBA" id="ARBA00022801"/>
    </source>
</evidence>
<evidence type="ECO:0000313" key="9">
    <source>
        <dbReference type="Proteomes" id="UP000269221"/>
    </source>
</evidence>
<evidence type="ECO:0000256" key="3">
    <source>
        <dbReference type="ARBA" id="ARBA00022722"/>
    </source>
</evidence>